<dbReference type="InterPro" id="IPR013783">
    <property type="entry name" value="Ig-like_fold"/>
</dbReference>
<dbReference type="InterPro" id="IPR050208">
    <property type="entry name" value="MHC_class-I_related"/>
</dbReference>
<keyword evidence="2" id="KW-0490">MHC I</keyword>
<dbReference type="Proteomes" id="UP000694396">
    <property type="component" value="Unplaced"/>
</dbReference>
<evidence type="ECO:0000313" key="12">
    <source>
        <dbReference type="Proteomes" id="UP000694396"/>
    </source>
</evidence>
<dbReference type="InterPro" id="IPR036179">
    <property type="entry name" value="Ig-like_dom_sf"/>
</dbReference>
<keyword evidence="4" id="KW-0732">Signal</keyword>
<reference evidence="11" key="2">
    <citation type="submission" date="2025-09" db="UniProtKB">
        <authorList>
            <consortium name="Ensembl"/>
        </authorList>
    </citation>
    <scope>IDENTIFICATION</scope>
</reference>
<keyword evidence="8" id="KW-1015">Disulfide bond</keyword>
<dbReference type="Gene3D" id="2.60.40.10">
    <property type="entry name" value="Immunoglobulins"/>
    <property type="match status" value="1"/>
</dbReference>
<reference evidence="11" key="1">
    <citation type="submission" date="2025-08" db="UniProtKB">
        <authorList>
            <consortium name="Ensembl"/>
        </authorList>
    </citation>
    <scope>IDENTIFICATION</scope>
</reference>
<dbReference type="SUPFAM" id="SSF48726">
    <property type="entry name" value="Immunoglobulin"/>
    <property type="match status" value="1"/>
</dbReference>
<dbReference type="GO" id="GO:0002474">
    <property type="term" value="P:antigen processing and presentation of peptide antigen via MHC class I"/>
    <property type="evidence" value="ECO:0007669"/>
    <property type="project" value="UniProtKB-KW"/>
</dbReference>
<evidence type="ECO:0000256" key="9">
    <source>
        <dbReference type="ARBA" id="ARBA00023180"/>
    </source>
</evidence>
<sequence length="157" mass="16892">LVIPLFLALGSSGPSFLGTGTCWKSHPTIPSPSVSRPSLGAPPYMEKGFVDGIPFVHCDSDGNSMDASHRYPIPEPPDVHVSGKEEHGTLILFSHTYGFYPNTIAVNWMKGDEIWDQETEWGGVVPNSDGAFHTWASIEAVPDGASQNAGAWDLRLG</sequence>
<organism evidence="11 12">
    <name type="scientific">Cyanoderma ruficeps</name>
    <name type="common">rufous-capped babbler</name>
    <dbReference type="NCBI Taxonomy" id="181631"/>
    <lineage>
        <taxon>Eukaryota</taxon>
        <taxon>Metazoa</taxon>
        <taxon>Chordata</taxon>
        <taxon>Craniata</taxon>
        <taxon>Vertebrata</taxon>
        <taxon>Euteleostomi</taxon>
        <taxon>Archelosauria</taxon>
        <taxon>Archosauria</taxon>
        <taxon>Dinosauria</taxon>
        <taxon>Saurischia</taxon>
        <taxon>Theropoda</taxon>
        <taxon>Coelurosauria</taxon>
        <taxon>Aves</taxon>
        <taxon>Neognathae</taxon>
        <taxon>Neoaves</taxon>
        <taxon>Telluraves</taxon>
        <taxon>Australaves</taxon>
        <taxon>Passeriformes</taxon>
        <taxon>Sylvioidea</taxon>
        <taxon>Timaliidae</taxon>
        <taxon>Cyanoderma</taxon>
    </lineage>
</organism>
<feature type="domain" description="Immunoglobulin C1-set" evidence="10">
    <location>
        <begin position="87"/>
        <end position="142"/>
    </location>
</feature>
<dbReference type="InterPro" id="IPR011162">
    <property type="entry name" value="MHC_I/II-like_Ag-recog"/>
</dbReference>
<dbReference type="Gene3D" id="3.30.500.10">
    <property type="entry name" value="MHC class I-like antigen recognition-like"/>
    <property type="match status" value="1"/>
</dbReference>
<dbReference type="AlphaFoldDB" id="A0A8C3QKY6"/>
<evidence type="ECO:0000313" key="11">
    <source>
        <dbReference type="Ensembl" id="ENSCRFP00000007558.1"/>
    </source>
</evidence>
<evidence type="ECO:0000256" key="1">
    <source>
        <dbReference type="ARBA" id="ARBA00004479"/>
    </source>
</evidence>
<evidence type="ECO:0000256" key="5">
    <source>
        <dbReference type="ARBA" id="ARBA00022859"/>
    </source>
</evidence>
<keyword evidence="6" id="KW-1133">Transmembrane helix</keyword>
<comment type="subcellular location">
    <subcellularLocation>
        <location evidence="1">Membrane</location>
        <topology evidence="1">Single-pass type I membrane protein</topology>
    </subcellularLocation>
</comment>
<name>A0A8C3QKY6_9PASS</name>
<evidence type="ECO:0000256" key="7">
    <source>
        <dbReference type="ARBA" id="ARBA00023136"/>
    </source>
</evidence>
<dbReference type="GO" id="GO:0005615">
    <property type="term" value="C:extracellular space"/>
    <property type="evidence" value="ECO:0007669"/>
    <property type="project" value="TreeGrafter"/>
</dbReference>
<dbReference type="Ensembl" id="ENSCRFT00000007827.1">
    <property type="protein sequence ID" value="ENSCRFP00000007558.1"/>
    <property type="gene ID" value="ENSCRFG00000005958.1"/>
</dbReference>
<keyword evidence="9" id="KW-0325">Glycoprotein</keyword>
<dbReference type="GO" id="GO:0009897">
    <property type="term" value="C:external side of plasma membrane"/>
    <property type="evidence" value="ECO:0007669"/>
    <property type="project" value="TreeGrafter"/>
</dbReference>
<dbReference type="SUPFAM" id="SSF54452">
    <property type="entry name" value="MHC antigen-recognition domain"/>
    <property type="match status" value="1"/>
</dbReference>
<keyword evidence="12" id="KW-1185">Reference proteome</keyword>
<dbReference type="Pfam" id="PF07654">
    <property type="entry name" value="C1-set"/>
    <property type="match status" value="1"/>
</dbReference>
<keyword evidence="5" id="KW-0391">Immunity</keyword>
<evidence type="ECO:0000256" key="4">
    <source>
        <dbReference type="ARBA" id="ARBA00022729"/>
    </source>
</evidence>
<dbReference type="GO" id="GO:0042612">
    <property type="term" value="C:MHC class I protein complex"/>
    <property type="evidence" value="ECO:0007669"/>
    <property type="project" value="UniProtKB-KW"/>
</dbReference>
<proteinExistence type="predicted"/>
<dbReference type="PANTHER" id="PTHR16675:SF242">
    <property type="entry name" value="MAJOR HISTOCOMPATIBILITY COMPLEX CLASS I-RELATED GENE PROTEIN"/>
    <property type="match status" value="1"/>
</dbReference>
<evidence type="ECO:0000256" key="3">
    <source>
        <dbReference type="ARBA" id="ARBA00022692"/>
    </source>
</evidence>
<evidence type="ECO:0000256" key="8">
    <source>
        <dbReference type="ARBA" id="ARBA00023157"/>
    </source>
</evidence>
<dbReference type="GO" id="GO:0006955">
    <property type="term" value="P:immune response"/>
    <property type="evidence" value="ECO:0007669"/>
    <property type="project" value="TreeGrafter"/>
</dbReference>
<evidence type="ECO:0000259" key="10">
    <source>
        <dbReference type="Pfam" id="PF07654"/>
    </source>
</evidence>
<keyword evidence="7" id="KW-0472">Membrane</keyword>
<dbReference type="PANTHER" id="PTHR16675">
    <property type="entry name" value="MHC CLASS I-RELATED"/>
    <property type="match status" value="1"/>
</dbReference>
<evidence type="ECO:0000256" key="2">
    <source>
        <dbReference type="ARBA" id="ARBA00022451"/>
    </source>
</evidence>
<dbReference type="InterPro" id="IPR037055">
    <property type="entry name" value="MHC_I-like_Ag-recog_sf"/>
</dbReference>
<accession>A0A8C3QKY6</accession>
<evidence type="ECO:0000256" key="6">
    <source>
        <dbReference type="ARBA" id="ARBA00022989"/>
    </source>
</evidence>
<keyword evidence="3" id="KW-0812">Transmembrane</keyword>
<protein>
    <recommendedName>
        <fullName evidence="10">Immunoglobulin C1-set domain-containing protein</fullName>
    </recommendedName>
</protein>
<dbReference type="InterPro" id="IPR003597">
    <property type="entry name" value="Ig_C1-set"/>
</dbReference>